<proteinExistence type="predicted"/>
<reference evidence="2 3" key="1">
    <citation type="journal article" date="2016" name="Mol. Biol. Evol.">
        <title>Comparative Genomics of Early-Diverging Mushroom-Forming Fungi Provides Insights into the Origins of Lignocellulose Decay Capabilities.</title>
        <authorList>
            <person name="Nagy L.G."/>
            <person name="Riley R."/>
            <person name="Tritt A."/>
            <person name="Adam C."/>
            <person name="Daum C."/>
            <person name="Floudas D."/>
            <person name="Sun H."/>
            <person name="Yadav J.S."/>
            <person name="Pangilinan J."/>
            <person name="Larsson K.H."/>
            <person name="Matsuura K."/>
            <person name="Barry K."/>
            <person name="Labutti K."/>
            <person name="Kuo R."/>
            <person name="Ohm R.A."/>
            <person name="Bhattacharya S.S."/>
            <person name="Shirouzu T."/>
            <person name="Yoshinaga Y."/>
            <person name="Martin F.M."/>
            <person name="Grigoriev I.V."/>
            <person name="Hibbett D.S."/>
        </authorList>
    </citation>
    <scope>NUCLEOTIDE SEQUENCE [LARGE SCALE GENOMIC DNA]</scope>
    <source>
        <strain evidence="2 3">CBS 109695</strain>
    </source>
</reference>
<dbReference type="AlphaFoldDB" id="A0A167SM21"/>
<evidence type="ECO:0000313" key="3">
    <source>
        <dbReference type="Proteomes" id="UP000076532"/>
    </source>
</evidence>
<feature type="region of interest" description="Disordered" evidence="1">
    <location>
        <begin position="54"/>
        <end position="80"/>
    </location>
</feature>
<dbReference type="Proteomes" id="UP000076532">
    <property type="component" value="Unassembled WGS sequence"/>
</dbReference>
<gene>
    <name evidence="2" type="ORF">FIBSPDRAFT_906204</name>
</gene>
<evidence type="ECO:0000256" key="1">
    <source>
        <dbReference type="SAM" id="MobiDB-lite"/>
    </source>
</evidence>
<evidence type="ECO:0000313" key="2">
    <source>
        <dbReference type="EMBL" id="KZP02055.1"/>
    </source>
</evidence>
<keyword evidence="3" id="KW-1185">Reference proteome</keyword>
<sequence>MAYDLTGVQELRDPQDFFQEIEVLQQLLKGARERQAQKKIQAIERARKIDEAAFGCPSPPPSSVAPTPFPEPAATTEAAPIASTDPYRAVRPPTFVVALNRWAARIGAFGSKTLANLALIAHPDSWKRIIEHVTSLNTYSIWEAGLIVPHRRRTATENRLQSPRYDVQMLSQLLEMRGIWHRENQTGLNEVLTGA</sequence>
<protein>
    <submittedName>
        <fullName evidence="2">Uncharacterized protein</fullName>
    </submittedName>
</protein>
<feature type="compositionally biased region" description="Pro residues" evidence="1">
    <location>
        <begin position="57"/>
        <end position="71"/>
    </location>
</feature>
<name>A0A167SM21_9AGAM</name>
<accession>A0A167SM21</accession>
<dbReference type="EMBL" id="KV419105">
    <property type="protein sequence ID" value="KZP02055.1"/>
    <property type="molecule type" value="Genomic_DNA"/>
</dbReference>
<organism evidence="2 3">
    <name type="scientific">Athelia psychrophila</name>
    <dbReference type="NCBI Taxonomy" id="1759441"/>
    <lineage>
        <taxon>Eukaryota</taxon>
        <taxon>Fungi</taxon>
        <taxon>Dikarya</taxon>
        <taxon>Basidiomycota</taxon>
        <taxon>Agaricomycotina</taxon>
        <taxon>Agaricomycetes</taxon>
        <taxon>Agaricomycetidae</taxon>
        <taxon>Atheliales</taxon>
        <taxon>Atheliaceae</taxon>
        <taxon>Athelia</taxon>
    </lineage>
</organism>
<dbReference type="OrthoDB" id="3053346at2759"/>